<comment type="caution">
    <text evidence="1">The sequence shown here is derived from an EMBL/GenBank/DDBJ whole genome shotgun (WGS) entry which is preliminary data.</text>
</comment>
<sequence length="204" mass="22360">MEGASAIPVQEPATLPLNPPPPPTQTLPPPPQSDTRKRAFESISGSNLHFTNYVKMRALVHDLRPRFVEVLGSPDFRNCKASGEIREEVKALMDLFKQIIGGQVSADGIPEEQPFTATENGDGQKAHLEHRSPKPAEQQRTEEEKFVVGGSAFGWNFVTVPSSDSVYYGVSKETFRAAQEINNENCIEKEELPRTEAEGGGVDG</sequence>
<evidence type="ECO:0000313" key="2">
    <source>
        <dbReference type="Proteomes" id="UP001057402"/>
    </source>
</evidence>
<accession>A0ACB9R0W5</accession>
<reference evidence="2" key="1">
    <citation type="journal article" date="2023" name="Front. Plant Sci.">
        <title>Chromosomal-level genome assembly of Melastoma candidum provides insights into trichome evolution.</title>
        <authorList>
            <person name="Zhong Y."/>
            <person name="Wu W."/>
            <person name="Sun C."/>
            <person name="Zou P."/>
            <person name="Liu Y."/>
            <person name="Dai S."/>
            <person name="Zhou R."/>
        </authorList>
    </citation>
    <scope>NUCLEOTIDE SEQUENCE [LARGE SCALE GENOMIC DNA]</scope>
</reference>
<dbReference type="EMBL" id="CM042883">
    <property type="protein sequence ID" value="KAI4372350.1"/>
    <property type="molecule type" value="Genomic_DNA"/>
</dbReference>
<gene>
    <name evidence="1" type="ORF">MLD38_010592</name>
</gene>
<dbReference type="Proteomes" id="UP001057402">
    <property type="component" value="Chromosome 4"/>
</dbReference>
<protein>
    <submittedName>
        <fullName evidence="1">Uncharacterized protein</fullName>
    </submittedName>
</protein>
<evidence type="ECO:0000313" key="1">
    <source>
        <dbReference type="EMBL" id="KAI4372350.1"/>
    </source>
</evidence>
<keyword evidence="2" id="KW-1185">Reference proteome</keyword>
<proteinExistence type="predicted"/>
<organism evidence="1 2">
    <name type="scientific">Melastoma candidum</name>
    <dbReference type="NCBI Taxonomy" id="119954"/>
    <lineage>
        <taxon>Eukaryota</taxon>
        <taxon>Viridiplantae</taxon>
        <taxon>Streptophyta</taxon>
        <taxon>Embryophyta</taxon>
        <taxon>Tracheophyta</taxon>
        <taxon>Spermatophyta</taxon>
        <taxon>Magnoliopsida</taxon>
        <taxon>eudicotyledons</taxon>
        <taxon>Gunneridae</taxon>
        <taxon>Pentapetalae</taxon>
        <taxon>rosids</taxon>
        <taxon>malvids</taxon>
        <taxon>Myrtales</taxon>
        <taxon>Melastomataceae</taxon>
        <taxon>Melastomatoideae</taxon>
        <taxon>Melastomateae</taxon>
        <taxon>Melastoma</taxon>
    </lineage>
</organism>
<name>A0ACB9R0W5_9MYRT</name>